<accession>A0AA51X6D8</accession>
<dbReference type="RefSeq" id="WP_309202161.1">
    <property type="nucleotide sequence ID" value="NZ_CP133548.1"/>
</dbReference>
<name>A0AA51X6D8_9GAMM</name>
<dbReference type="Proteomes" id="UP001239782">
    <property type="component" value="Chromosome"/>
</dbReference>
<gene>
    <name evidence="1" type="ORF">Q9312_17555</name>
</gene>
<proteinExistence type="predicted"/>
<dbReference type="AlphaFoldDB" id="A0AA51X6D8"/>
<keyword evidence="2" id="KW-1185">Reference proteome</keyword>
<sequence>MSRNVSVLKQASKWATAAVLSWSMISVSAEQKSNTPDWYLNFDVAGLRSSEIMQHKADDQKKAEQLIDLLLGEASAKSVQRAYAFGYVEEHKVLILQGAFKSHANEIKQRWEALGFAQVEAAPAGIYKVEAKKAIERFASMAKAKGLVDGDSDIQIDDKSSSEGPKFIYSTMLGEQHLVFSDDLTLLQMQQAATLPKMDGSSIFEVVVDVKKALVHGGVNIDDLNQANYQFESISAQQLSQVSVSYQEEGEYSKLQLGLKADTEEVANNIRSIAQGIIALKRLGTRDPVVLDVLNNIRFDQSGGDLLVTLAGPIASLKRLTDDAPKAMTE</sequence>
<evidence type="ECO:0000313" key="2">
    <source>
        <dbReference type="Proteomes" id="UP001239782"/>
    </source>
</evidence>
<dbReference type="KEGG" id="plei:Q9312_17555"/>
<dbReference type="EMBL" id="CP133548">
    <property type="protein sequence ID" value="WMS87023.1"/>
    <property type="molecule type" value="Genomic_DNA"/>
</dbReference>
<protein>
    <submittedName>
        <fullName evidence="1">Uncharacterized protein</fullName>
    </submittedName>
</protein>
<reference evidence="1 2" key="1">
    <citation type="submission" date="2023-08" db="EMBL/GenBank/DDBJ databases">
        <title>Pleionea litopenaei sp. nov., isolated from stomach of juvenile Litopenaeus vannamei.</title>
        <authorList>
            <person name="Rho A.M."/>
            <person name="Hwang C.Y."/>
        </authorList>
    </citation>
    <scope>NUCLEOTIDE SEQUENCE [LARGE SCALE GENOMIC DNA]</scope>
    <source>
        <strain evidence="1 2">HL-JVS1</strain>
    </source>
</reference>
<evidence type="ECO:0000313" key="1">
    <source>
        <dbReference type="EMBL" id="WMS87023.1"/>
    </source>
</evidence>
<organism evidence="1 2">
    <name type="scientific">Pleionea litopenaei</name>
    <dbReference type="NCBI Taxonomy" id="3070815"/>
    <lineage>
        <taxon>Bacteria</taxon>
        <taxon>Pseudomonadati</taxon>
        <taxon>Pseudomonadota</taxon>
        <taxon>Gammaproteobacteria</taxon>
        <taxon>Oceanospirillales</taxon>
        <taxon>Pleioneaceae</taxon>
        <taxon>Pleionea</taxon>
    </lineage>
</organism>